<reference evidence="1 2" key="1">
    <citation type="submission" date="2014-01" db="EMBL/GenBank/DDBJ databases">
        <authorList>
            <person name="Durkin A.S."/>
            <person name="McCorrison J."/>
            <person name="Torralba M."/>
            <person name="Gillis M."/>
            <person name="Haft D.H."/>
            <person name="Methe B."/>
            <person name="Sutton G."/>
            <person name="Nelson K.E."/>
        </authorList>
    </citation>
    <scope>NUCLEOTIDE SEQUENCE [LARGE SCALE GENOMIC DNA]</scope>
    <source>
        <strain evidence="1 2">205/92</strain>
    </source>
</reference>
<sequence>MTNQTEIAKRNYITSLAGLKAEGLSSEEFCLFESCEV</sequence>
<comment type="caution">
    <text evidence="1">The sequence shown here is derived from an EMBL/GenBank/DDBJ whole genome shotgun (WGS) entry which is preliminary data.</text>
</comment>
<accession>A0AAV3M8M4</accession>
<proteinExistence type="predicted"/>
<evidence type="ECO:0000313" key="1">
    <source>
        <dbReference type="EMBL" id="EUD12019.1"/>
    </source>
</evidence>
<dbReference type="EMBL" id="JALD01000028">
    <property type="protein sequence ID" value="EUD12019.1"/>
    <property type="molecule type" value="Genomic_DNA"/>
</dbReference>
<protein>
    <submittedName>
        <fullName evidence="1">Uncharacterized protein</fullName>
    </submittedName>
</protein>
<organism evidence="1 2">
    <name type="scientific">Providencia alcalifaciens 205/92</name>
    <dbReference type="NCBI Taxonomy" id="1256988"/>
    <lineage>
        <taxon>Bacteria</taxon>
        <taxon>Pseudomonadati</taxon>
        <taxon>Pseudomonadota</taxon>
        <taxon>Gammaproteobacteria</taxon>
        <taxon>Enterobacterales</taxon>
        <taxon>Morganellaceae</taxon>
        <taxon>Providencia</taxon>
    </lineage>
</organism>
<evidence type="ECO:0000313" key="2">
    <source>
        <dbReference type="Proteomes" id="UP000022311"/>
    </source>
</evidence>
<dbReference type="AlphaFoldDB" id="A0AAV3M8M4"/>
<dbReference type="Proteomes" id="UP000022311">
    <property type="component" value="Unassembled WGS sequence"/>
</dbReference>
<name>A0AAV3M8M4_9GAMM</name>
<gene>
    <name evidence="1" type="ORF">HMPREF1563_1310</name>
</gene>